<dbReference type="STRING" id="204669.Acid345_3254"/>
<protein>
    <submittedName>
        <fullName evidence="1">Uncharacterized protein</fullName>
    </submittedName>
</protein>
<dbReference type="OrthoDB" id="5521562at2"/>
<keyword evidence="2" id="KW-1185">Reference proteome</keyword>
<dbReference type="Gene3D" id="1.25.40.10">
    <property type="entry name" value="Tetratricopeptide repeat domain"/>
    <property type="match status" value="1"/>
</dbReference>
<gene>
    <name evidence="1" type="ordered locus">Acid345_3254</name>
</gene>
<dbReference type="eggNOG" id="COG4783">
    <property type="taxonomic scope" value="Bacteria"/>
</dbReference>
<dbReference type="SUPFAM" id="SSF48452">
    <property type="entry name" value="TPR-like"/>
    <property type="match status" value="1"/>
</dbReference>
<reference evidence="1 2" key="1">
    <citation type="journal article" date="2009" name="Appl. Environ. Microbiol.">
        <title>Three genomes from the phylum Acidobacteria provide insight into the lifestyles of these microorganisms in soils.</title>
        <authorList>
            <person name="Ward N.L."/>
            <person name="Challacombe J.F."/>
            <person name="Janssen P.H."/>
            <person name="Henrissat B."/>
            <person name="Coutinho P.M."/>
            <person name="Wu M."/>
            <person name="Xie G."/>
            <person name="Haft D.H."/>
            <person name="Sait M."/>
            <person name="Badger J."/>
            <person name="Barabote R.D."/>
            <person name="Bradley B."/>
            <person name="Brettin T.S."/>
            <person name="Brinkac L.M."/>
            <person name="Bruce D."/>
            <person name="Creasy T."/>
            <person name="Daugherty S.C."/>
            <person name="Davidsen T.M."/>
            <person name="DeBoy R.T."/>
            <person name="Detter J.C."/>
            <person name="Dodson R.J."/>
            <person name="Durkin A.S."/>
            <person name="Ganapathy A."/>
            <person name="Gwinn-Giglio M."/>
            <person name="Han C.S."/>
            <person name="Khouri H."/>
            <person name="Kiss H."/>
            <person name="Kothari S.P."/>
            <person name="Madupu R."/>
            <person name="Nelson K.E."/>
            <person name="Nelson W.C."/>
            <person name="Paulsen I."/>
            <person name="Penn K."/>
            <person name="Ren Q."/>
            <person name="Rosovitz M.J."/>
            <person name="Selengut J.D."/>
            <person name="Shrivastava S."/>
            <person name="Sullivan S.A."/>
            <person name="Tapia R."/>
            <person name="Thompson L.S."/>
            <person name="Watkins K.L."/>
            <person name="Yang Q."/>
            <person name="Yu C."/>
            <person name="Zafar N."/>
            <person name="Zhou L."/>
            <person name="Kuske C.R."/>
        </authorList>
    </citation>
    <scope>NUCLEOTIDE SEQUENCE [LARGE SCALE GENOMIC DNA]</scope>
    <source>
        <strain evidence="1 2">Ellin345</strain>
    </source>
</reference>
<dbReference type="KEGG" id="aba:Acid345_3254"/>
<dbReference type="Proteomes" id="UP000002432">
    <property type="component" value="Chromosome"/>
</dbReference>
<sequence length="102" mass="11142">MDRIAMLKEILEGSPDDAFARYGLALEIAKTGDVDGALREFQTILDKKPEYVPAYQMGAQTLIEAGRLDEARAMLETGIAVAVRVGNQHARNEMEGMLVDCG</sequence>
<dbReference type="EMBL" id="CP000360">
    <property type="protein sequence ID" value="ABF42255.1"/>
    <property type="molecule type" value="Genomic_DNA"/>
</dbReference>
<name>Q1ILJ5_KORVE</name>
<proteinExistence type="predicted"/>
<dbReference type="AlphaFoldDB" id="Q1ILJ5"/>
<dbReference type="HOGENOM" id="CLU_146069_0_1_0"/>
<accession>Q1ILJ5</accession>
<dbReference type="InterPro" id="IPR011990">
    <property type="entry name" value="TPR-like_helical_dom_sf"/>
</dbReference>
<dbReference type="Pfam" id="PF14559">
    <property type="entry name" value="TPR_19"/>
    <property type="match status" value="1"/>
</dbReference>
<evidence type="ECO:0000313" key="2">
    <source>
        <dbReference type="Proteomes" id="UP000002432"/>
    </source>
</evidence>
<evidence type="ECO:0000313" key="1">
    <source>
        <dbReference type="EMBL" id="ABF42255.1"/>
    </source>
</evidence>
<organism evidence="1 2">
    <name type="scientific">Koribacter versatilis (strain Ellin345)</name>
    <dbReference type="NCBI Taxonomy" id="204669"/>
    <lineage>
        <taxon>Bacteria</taxon>
        <taxon>Pseudomonadati</taxon>
        <taxon>Acidobacteriota</taxon>
        <taxon>Terriglobia</taxon>
        <taxon>Terriglobales</taxon>
        <taxon>Candidatus Korobacteraceae</taxon>
        <taxon>Candidatus Korobacter</taxon>
    </lineage>
</organism>
<dbReference type="EnsemblBacteria" id="ABF42255">
    <property type="protein sequence ID" value="ABF42255"/>
    <property type="gene ID" value="Acid345_3254"/>
</dbReference>
<dbReference type="RefSeq" id="WP_011524054.1">
    <property type="nucleotide sequence ID" value="NC_008009.1"/>
</dbReference>